<reference evidence="1" key="1">
    <citation type="submission" date="2020-09" db="EMBL/GenBank/DDBJ databases">
        <title>Genome-Enabled Discovery of Anthraquinone Biosynthesis in Senna tora.</title>
        <authorList>
            <person name="Kang S.-H."/>
            <person name="Pandey R.P."/>
            <person name="Lee C.-M."/>
            <person name="Sim J.-S."/>
            <person name="Jeong J.-T."/>
            <person name="Choi B.-S."/>
            <person name="Jung M."/>
            <person name="Ginzburg D."/>
            <person name="Zhao K."/>
            <person name="Won S.Y."/>
            <person name="Oh T.-J."/>
            <person name="Yu Y."/>
            <person name="Kim N.-H."/>
            <person name="Lee O.R."/>
            <person name="Lee T.-H."/>
            <person name="Bashyal P."/>
            <person name="Kim T.-S."/>
            <person name="Lee W.-H."/>
            <person name="Kawkins C."/>
            <person name="Kim C.-K."/>
            <person name="Kim J.S."/>
            <person name="Ahn B.O."/>
            <person name="Rhee S.Y."/>
            <person name="Sohng J.K."/>
        </authorList>
    </citation>
    <scope>NUCLEOTIDE SEQUENCE</scope>
    <source>
        <tissue evidence="1">Leaf</tissue>
    </source>
</reference>
<accession>A0A834WZS2</accession>
<proteinExistence type="predicted"/>
<gene>
    <name evidence="1" type="ORF">G2W53_010368</name>
</gene>
<dbReference type="EMBL" id="JAAIUW010000004">
    <property type="protein sequence ID" value="KAF7835509.1"/>
    <property type="molecule type" value="Genomic_DNA"/>
</dbReference>
<keyword evidence="2" id="KW-1185">Reference proteome</keyword>
<protein>
    <submittedName>
        <fullName evidence="1">Uncharacterized protein</fullName>
    </submittedName>
</protein>
<evidence type="ECO:0000313" key="2">
    <source>
        <dbReference type="Proteomes" id="UP000634136"/>
    </source>
</evidence>
<organism evidence="1 2">
    <name type="scientific">Senna tora</name>
    <dbReference type="NCBI Taxonomy" id="362788"/>
    <lineage>
        <taxon>Eukaryota</taxon>
        <taxon>Viridiplantae</taxon>
        <taxon>Streptophyta</taxon>
        <taxon>Embryophyta</taxon>
        <taxon>Tracheophyta</taxon>
        <taxon>Spermatophyta</taxon>
        <taxon>Magnoliopsida</taxon>
        <taxon>eudicotyledons</taxon>
        <taxon>Gunneridae</taxon>
        <taxon>Pentapetalae</taxon>
        <taxon>rosids</taxon>
        <taxon>fabids</taxon>
        <taxon>Fabales</taxon>
        <taxon>Fabaceae</taxon>
        <taxon>Caesalpinioideae</taxon>
        <taxon>Cassia clade</taxon>
        <taxon>Senna</taxon>
    </lineage>
</organism>
<dbReference type="Proteomes" id="UP000634136">
    <property type="component" value="Unassembled WGS sequence"/>
</dbReference>
<dbReference type="AlphaFoldDB" id="A0A834WZS2"/>
<sequence>MVLVGVWEGDGSRIGEFEIRWEGVRFWRRDKGKGYGFLGWVLRLGGEGFGVREGSGGYGVLGYGKEEERLEREKEG</sequence>
<comment type="caution">
    <text evidence="1">The sequence shown here is derived from an EMBL/GenBank/DDBJ whole genome shotgun (WGS) entry which is preliminary data.</text>
</comment>
<evidence type="ECO:0000313" key="1">
    <source>
        <dbReference type="EMBL" id="KAF7835509.1"/>
    </source>
</evidence>
<name>A0A834WZS2_9FABA</name>